<gene>
    <name evidence="1" type="ORF">COM45_11315</name>
</gene>
<dbReference type="AlphaFoldDB" id="A0A2A4AIP2"/>
<evidence type="ECO:0000313" key="2">
    <source>
        <dbReference type="Proteomes" id="UP000218690"/>
    </source>
</evidence>
<reference evidence="1 2" key="1">
    <citation type="submission" date="2017-09" db="EMBL/GenBank/DDBJ databases">
        <title>Draft Genome Sequence of Corynebacterium accolens AH4003.</title>
        <authorList>
            <person name="Chen Y."/>
            <person name="Oosthuysen W.F."/>
            <person name="Kelley S."/>
            <person name="Horswill A."/>
        </authorList>
    </citation>
    <scope>NUCLEOTIDE SEQUENCE [LARGE SCALE GENOMIC DNA]</scope>
    <source>
        <strain evidence="1 2">AH4003</strain>
    </source>
</reference>
<dbReference type="EMBL" id="NWBP01000035">
    <property type="protein sequence ID" value="PCC81948.1"/>
    <property type="molecule type" value="Genomic_DNA"/>
</dbReference>
<proteinExistence type="predicted"/>
<name>A0A2A4AIP2_9CORY</name>
<sequence>MNALEYAQLEDSMDYLYDFFDEDLEARVRAEREYLPESLQDLLGDHSVLDYIWLWIKEPGKNGFKAYLRDGGYSEAEVEEAFVWTRNEWGHNTPPHIEWLKADGFEPPAFAN</sequence>
<evidence type="ECO:0000313" key="1">
    <source>
        <dbReference type="EMBL" id="PCC81948.1"/>
    </source>
</evidence>
<protein>
    <submittedName>
        <fullName evidence="1">Uncharacterized protein</fullName>
    </submittedName>
</protein>
<dbReference type="Proteomes" id="UP000218690">
    <property type="component" value="Unassembled WGS sequence"/>
</dbReference>
<organism evidence="1 2">
    <name type="scientific">Corynebacterium accolens</name>
    <dbReference type="NCBI Taxonomy" id="38284"/>
    <lineage>
        <taxon>Bacteria</taxon>
        <taxon>Bacillati</taxon>
        <taxon>Actinomycetota</taxon>
        <taxon>Actinomycetes</taxon>
        <taxon>Mycobacteriales</taxon>
        <taxon>Corynebacteriaceae</taxon>
        <taxon>Corynebacterium</taxon>
    </lineage>
</organism>
<accession>A0A2A4AIP2</accession>
<comment type="caution">
    <text evidence="1">The sequence shown here is derived from an EMBL/GenBank/DDBJ whole genome shotgun (WGS) entry which is preliminary data.</text>
</comment>